<protein>
    <recommendedName>
        <fullName evidence="4">Beta-xylosidase</fullName>
    </recommendedName>
</protein>
<feature type="compositionally biased region" description="Basic and acidic residues" evidence="1">
    <location>
        <begin position="1"/>
        <end position="11"/>
    </location>
</feature>
<dbReference type="OrthoDB" id="4156665at2759"/>
<name>A0A2C5X7W7_9HYPO</name>
<reference evidence="2 3" key="1">
    <citation type="submission" date="2017-06" db="EMBL/GenBank/DDBJ databases">
        <title>Ant-infecting Ophiocordyceps genomes reveal a high diversity of potential behavioral manipulation genes and a possible major role for enterotoxins.</title>
        <authorList>
            <person name="De Bekker C."/>
            <person name="Evans H.C."/>
            <person name="Brachmann A."/>
            <person name="Hughes D.P."/>
        </authorList>
    </citation>
    <scope>NUCLEOTIDE SEQUENCE [LARGE SCALE GENOMIC DNA]</scope>
    <source>
        <strain evidence="2 3">Map64</strain>
    </source>
</reference>
<comment type="caution">
    <text evidence="2">The sequence shown here is derived from an EMBL/GenBank/DDBJ whole genome shotgun (WGS) entry which is preliminary data.</text>
</comment>
<organism evidence="2 3">
    <name type="scientific">Ophiocordyceps australis</name>
    <dbReference type="NCBI Taxonomy" id="1399860"/>
    <lineage>
        <taxon>Eukaryota</taxon>
        <taxon>Fungi</taxon>
        <taxon>Dikarya</taxon>
        <taxon>Ascomycota</taxon>
        <taxon>Pezizomycotina</taxon>
        <taxon>Sordariomycetes</taxon>
        <taxon>Hypocreomycetidae</taxon>
        <taxon>Hypocreales</taxon>
        <taxon>Ophiocordycipitaceae</taxon>
        <taxon>Ophiocordyceps</taxon>
    </lineage>
</organism>
<evidence type="ECO:0000313" key="3">
    <source>
        <dbReference type="Proteomes" id="UP000226192"/>
    </source>
</evidence>
<sequence>MSQQQREEQQHQQHQQHQQNQQNQEQQQQQHQHQHQQRQHQHPQRQQKASCCRPFQEPEPRASKKQQLLVLLQQQQRHAPHHHQKHHQHHHSLRQPSRRLRLHMHMLARSRPSLAHKLQQMALPLSPLVQLTTGAVHPHFPQTVLHFWLLTDAQLESLARFYHQHHCTRGPWSAHYPCPVSWRSDLPLEEKRRRMGRFIGLRGCSPNANNAARPRHIGSIDAVVAQATAAAAAAAATAAMDTIPSEEEIARQARLAAAAAADDQIRQRKLNPW</sequence>
<feature type="compositionally biased region" description="Low complexity" evidence="1">
    <location>
        <begin position="66"/>
        <end position="77"/>
    </location>
</feature>
<dbReference type="AlphaFoldDB" id="A0A2C5X7W7"/>
<evidence type="ECO:0000256" key="1">
    <source>
        <dbReference type="SAM" id="MobiDB-lite"/>
    </source>
</evidence>
<keyword evidence="3" id="KW-1185">Reference proteome</keyword>
<dbReference type="EMBL" id="NJET01000152">
    <property type="protein sequence ID" value="PHH60329.1"/>
    <property type="molecule type" value="Genomic_DNA"/>
</dbReference>
<feature type="compositionally biased region" description="Basic residues" evidence="1">
    <location>
        <begin position="78"/>
        <end position="96"/>
    </location>
</feature>
<accession>A0A2C5X7W7</accession>
<dbReference type="Proteomes" id="UP000226192">
    <property type="component" value="Unassembled WGS sequence"/>
</dbReference>
<gene>
    <name evidence="2" type="ORF">CDD81_1855</name>
</gene>
<evidence type="ECO:0000313" key="2">
    <source>
        <dbReference type="EMBL" id="PHH60329.1"/>
    </source>
</evidence>
<proteinExistence type="predicted"/>
<feature type="region of interest" description="Disordered" evidence="1">
    <location>
        <begin position="1"/>
        <end position="96"/>
    </location>
</feature>
<feature type="compositionally biased region" description="Basic residues" evidence="1">
    <location>
        <begin position="32"/>
        <end position="45"/>
    </location>
</feature>
<feature type="compositionally biased region" description="Low complexity" evidence="1">
    <location>
        <begin position="12"/>
        <end position="31"/>
    </location>
</feature>
<evidence type="ECO:0008006" key="4">
    <source>
        <dbReference type="Google" id="ProtNLM"/>
    </source>
</evidence>